<name>A0A5J6REE6_9BACT</name>
<protein>
    <recommendedName>
        <fullName evidence="5">Lipoprotein</fullName>
    </recommendedName>
</protein>
<proteinExistence type="predicted"/>
<gene>
    <name evidence="1" type="ORF">ACBT_0452</name>
    <name evidence="2" type="ORF">FE247_00610</name>
</gene>
<dbReference type="OrthoDB" id="5365598at2"/>
<evidence type="ECO:0000313" key="1">
    <source>
        <dbReference type="EMBL" id="QKJ26416.1"/>
    </source>
</evidence>
<dbReference type="EMBL" id="VBUC01000001">
    <property type="protein sequence ID" value="TLT01904.1"/>
    <property type="molecule type" value="Genomic_DNA"/>
</dbReference>
<reference evidence="2 3" key="1">
    <citation type="submission" date="2019-05" db="EMBL/GenBank/DDBJ databases">
        <title>Arcobacter cibarius and Arcobacter thereius providing challenges in identification an antibiotic susceptibility and Quinolone resistance.</title>
        <authorList>
            <person name="Busch A."/>
            <person name="Hanel I."/>
            <person name="Hotzel H."/>
            <person name="Tomaso H."/>
        </authorList>
    </citation>
    <scope>NUCLEOTIDE SEQUENCE [LARGE SCALE GENOMIC DNA]</scope>
    <source>
        <strain evidence="2 3">16CS0831-2</strain>
    </source>
</reference>
<accession>A0A5J6REE6</accession>
<evidence type="ECO:0000313" key="3">
    <source>
        <dbReference type="Proteomes" id="UP000305417"/>
    </source>
</evidence>
<evidence type="ECO:0008006" key="5">
    <source>
        <dbReference type="Google" id="ProtNLM"/>
    </source>
</evidence>
<dbReference type="AlphaFoldDB" id="A0A5J6REE6"/>
<reference evidence="1 4" key="2">
    <citation type="submission" date="2020-05" db="EMBL/GenBank/DDBJ databases">
        <title>Complete genome sequencing of Campylobacter and Arcobacter type strains.</title>
        <authorList>
            <person name="Miller W.G."/>
            <person name="Yee E."/>
        </authorList>
    </citation>
    <scope>NUCLEOTIDE SEQUENCE [LARGE SCALE GENOMIC DNA]</scope>
    <source>
        <strain evidence="1 4">LMG 21996</strain>
    </source>
</reference>
<dbReference type="KEGG" id="acib:ACBT_0452"/>
<evidence type="ECO:0000313" key="2">
    <source>
        <dbReference type="EMBL" id="TLT01904.1"/>
    </source>
</evidence>
<organism evidence="1 4">
    <name type="scientific">Aliarcobacter cibarius</name>
    <dbReference type="NCBI Taxonomy" id="255507"/>
    <lineage>
        <taxon>Bacteria</taxon>
        <taxon>Pseudomonadati</taxon>
        <taxon>Campylobacterota</taxon>
        <taxon>Epsilonproteobacteria</taxon>
        <taxon>Campylobacterales</taxon>
        <taxon>Arcobacteraceae</taxon>
        <taxon>Aliarcobacter</taxon>
    </lineage>
</organism>
<dbReference type="RefSeq" id="WP_024775648.1">
    <property type="nucleotide sequence ID" value="NZ_CP043857.1"/>
</dbReference>
<dbReference type="Proteomes" id="UP000509513">
    <property type="component" value="Chromosome"/>
</dbReference>
<evidence type="ECO:0000313" key="4">
    <source>
        <dbReference type="Proteomes" id="UP000509513"/>
    </source>
</evidence>
<keyword evidence="3" id="KW-1185">Reference proteome</keyword>
<dbReference type="EMBL" id="CP054051">
    <property type="protein sequence ID" value="QKJ26416.1"/>
    <property type="molecule type" value="Genomic_DNA"/>
</dbReference>
<sequence length="184" mass="22162">MFKILKILPLIFVLNSCISSKNVSFNNNFSNLKKQNTYDYCSKFSYIANVEDIKYKKLFIEYINLDQNCKWNGLASGFFISLFKDNLKVKSFEYVEKYDFKNIEILTYIIDDIYYVDFINEFGVFDDKLIIDYSGIYTDEILRKNGKINNYKDYPRLDFNYDKSLVRFNFINNYFSRDSENFRN</sequence>
<dbReference type="STRING" id="1442598.GCA_000522465_01569"/>
<dbReference type="Proteomes" id="UP000305417">
    <property type="component" value="Unassembled WGS sequence"/>
</dbReference>